<evidence type="ECO:0000256" key="3">
    <source>
        <dbReference type="ARBA" id="ARBA00022857"/>
    </source>
</evidence>
<dbReference type="PANTHER" id="PTHR15104">
    <property type="entry name" value="DIHYDROPTERIDINE REDUCTASE"/>
    <property type="match status" value="1"/>
</dbReference>
<comment type="function">
    <text evidence="6">Catalyzes the conversion of quinonoid dihydrobiopterin into tetrahydrobiopterin.</text>
</comment>
<dbReference type="Pfam" id="PF13561">
    <property type="entry name" value="adh_short_C2"/>
    <property type="match status" value="1"/>
</dbReference>
<dbReference type="Gene3D" id="3.40.50.720">
    <property type="entry name" value="NAD(P)-binding Rossmann-like Domain"/>
    <property type="match status" value="1"/>
</dbReference>
<sequence length="257" mass="27861">MTSQNFVSHHTPRSLNQEINMSTMLGRVFIYGGRGALGAQCVAHFKSQNWWVGSIDLKANDQADANILVKHDESWIEQEISVLSQVQELLKGDKIDAVICVAGGWAGGNAASKEFVKNADLMWRQSVWSSTIAAAIAAQHLKEGGMISLPGAKPALGPTSGMIGYGMAKAAVHQLTKSLAGENSGLPQNSMAVAILPVTLDTPMNRKWMPNADMSSWTPLEFVADLFLRWARGEDRPPNGSLVHLVTKNFTTELHLV</sequence>
<comment type="similarity">
    <text evidence="1">Belongs to the short-chain dehydrogenases/reductases (SDR) family.</text>
</comment>
<reference evidence="13 14" key="1">
    <citation type="submission" date="2024-03" db="EMBL/GenBank/DDBJ databases">
        <title>The genome assembly and annotation of the cricket Gryllus longicercus Weissman &amp; Gray.</title>
        <authorList>
            <person name="Szrajer S."/>
            <person name="Gray D."/>
            <person name="Ylla G."/>
        </authorList>
    </citation>
    <scope>NUCLEOTIDE SEQUENCE [LARGE SCALE GENOMIC DNA]</scope>
    <source>
        <strain evidence="13">DAG 2021-001</strain>
        <tissue evidence="13">Whole body minus gut</tissue>
    </source>
</reference>
<dbReference type="EC" id="1.5.1.34" evidence="7"/>
<dbReference type="GO" id="GO:0070402">
    <property type="term" value="F:NADPH binding"/>
    <property type="evidence" value="ECO:0007669"/>
    <property type="project" value="TreeGrafter"/>
</dbReference>
<name>A0AAN9W436_9ORTH</name>
<evidence type="ECO:0000256" key="8">
    <source>
        <dbReference type="ARBA" id="ARBA00039520"/>
    </source>
</evidence>
<dbReference type="PROSITE" id="PS00061">
    <property type="entry name" value="ADH_SHORT"/>
    <property type="match status" value="1"/>
</dbReference>
<comment type="caution">
    <text evidence="13">The sequence shown here is derived from an EMBL/GenBank/DDBJ whole genome shotgun (WGS) entry which is preliminary data.</text>
</comment>
<evidence type="ECO:0000256" key="10">
    <source>
        <dbReference type="ARBA" id="ARBA00042518"/>
    </source>
</evidence>
<dbReference type="SUPFAM" id="SSF51735">
    <property type="entry name" value="NAD(P)-binding Rossmann-fold domains"/>
    <property type="match status" value="1"/>
</dbReference>
<evidence type="ECO:0000256" key="6">
    <source>
        <dbReference type="ARBA" id="ARBA00037099"/>
    </source>
</evidence>
<dbReference type="GO" id="GO:0006729">
    <property type="term" value="P:tetrahydrobiopterin biosynthetic process"/>
    <property type="evidence" value="ECO:0007669"/>
    <property type="project" value="UniProtKB-KW"/>
</dbReference>
<evidence type="ECO:0000256" key="2">
    <source>
        <dbReference type="ARBA" id="ARBA00011738"/>
    </source>
</evidence>
<protein>
    <recommendedName>
        <fullName evidence="8">Dihydropteridine reductase</fullName>
        <ecNumber evidence="7">1.5.1.34</ecNumber>
    </recommendedName>
    <alternativeName>
        <fullName evidence="10">HDHPR</fullName>
    </alternativeName>
    <alternativeName>
        <fullName evidence="9">Quinoid dihydropteridine reductase</fullName>
    </alternativeName>
</protein>
<keyword evidence="4" id="KW-0560">Oxidoreductase</keyword>
<dbReference type="GO" id="GO:0070404">
    <property type="term" value="F:NADH binding"/>
    <property type="evidence" value="ECO:0007669"/>
    <property type="project" value="TreeGrafter"/>
</dbReference>
<dbReference type="PANTHER" id="PTHR15104:SF0">
    <property type="entry name" value="DIHYDROPTERIDINE REDUCTASE"/>
    <property type="match status" value="1"/>
</dbReference>
<evidence type="ECO:0000256" key="4">
    <source>
        <dbReference type="ARBA" id="ARBA00023002"/>
    </source>
</evidence>
<evidence type="ECO:0000256" key="1">
    <source>
        <dbReference type="ARBA" id="ARBA00006484"/>
    </source>
</evidence>
<evidence type="ECO:0000313" key="14">
    <source>
        <dbReference type="Proteomes" id="UP001378592"/>
    </source>
</evidence>
<comment type="catalytic activity">
    <reaction evidence="12">
        <text>5,6,7,8-tetrahydropteridine + NAD(+) = 6,7-dihydropteridine + NADH + H(+)</text>
        <dbReference type="Rhea" id="RHEA:17869"/>
        <dbReference type="ChEBI" id="CHEBI:15378"/>
        <dbReference type="ChEBI" id="CHEBI:28889"/>
        <dbReference type="ChEBI" id="CHEBI:30156"/>
        <dbReference type="ChEBI" id="CHEBI:57540"/>
        <dbReference type="ChEBI" id="CHEBI:57945"/>
        <dbReference type="EC" id="1.5.1.34"/>
    </reaction>
    <physiologicalReaction direction="right-to-left" evidence="12">
        <dbReference type="Rhea" id="RHEA:17871"/>
    </physiologicalReaction>
</comment>
<keyword evidence="14" id="KW-1185">Reference proteome</keyword>
<gene>
    <name evidence="13" type="ORF">R5R35_011375</name>
</gene>
<evidence type="ECO:0000256" key="5">
    <source>
        <dbReference type="ARBA" id="ARBA00023007"/>
    </source>
</evidence>
<dbReference type="InterPro" id="IPR020904">
    <property type="entry name" value="Sc_DH/Rdtase_CS"/>
</dbReference>
<evidence type="ECO:0000313" key="13">
    <source>
        <dbReference type="EMBL" id="KAK7873320.1"/>
    </source>
</evidence>
<dbReference type="FunFam" id="3.40.50.720:FF:000157">
    <property type="entry name" value="Quinoid dihydropteridine reductase"/>
    <property type="match status" value="1"/>
</dbReference>
<organism evidence="13 14">
    <name type="scientific">Gryllus longicercus</name>
    <dbReference type="NCBI Taxonomy" id="2509291"/>
    <lineage>
        <taxon>Eukaryota</taxon>
        <taxon>Metazoa</taxon>
        <taxon>Ecdysozoa</taxon>
        <taxon>Arthropoda</taxon>
        <taxon>Hexapoda</taxon>
        <taxon>Insecta</taxon>
        <taxon>Pterygota</taxon>
        <taxon>Neoptera</taxon>
        <taxon>Polyneoptera</taxon>
        <taxon>Orthoptera</taxon>
        <taxon>Ensifera</taxon>
        <taxon>Gryllidea</taxon>
        <taxon>Grylloidea</taxon>
        <taxon>Gryllidae</taxon>
        <taxon>Gryllinae</taxon>
        <taxon>Gryllus</taxon>
    </lineage>
</organism>
<dbReference type="InterPro" id="IPR002347">
    <property type="entry name" value="SDR_fam"/>
</dbReference>
<comment type="catalytic activity">
    <reaction evidence="11">
        <text>5,6,7,8-tetrahydropteridine + NADP(+) = 6,7-dihydropteridine + NADPH + H(+)</text>
        <dbReference type="Rhea" id="RHEA:17865"/>
        <dbReference type="ChEBI" id="CHEBI:15378"/>
        <dbReference type="ChEBI" id="CHEBI:28889"/>
        <dbReference type="ChEBI" id="CHEBI:30156"/>
        <dbReference type="ChEBI" id="CHEBI:57783"/>
        <dbReference type="ChEBI" id="CHEBI:58349"/>
        <dbReference type="EC" id="1.5.1.34"/>
    </reaction>
    <physiologicalReaction direction="right-to-left" evidence="11">
        <dbReference type="Rhea" id="RHEA:17867"/>
    </physiologicalReaction>
</comment>
<evidence type="ECO:0000256" key="7">
    <source>
        <dbReference type="ARBA" id="ARBA00039153"/>
    </source>
</evidence>
<dbReference type="CDD" id="cd05334">
    <property type="entry name" value="DHPR_SDR_c_like"/>
    <property type="match status" value="1"/>
</dbReference>
<keyword evidence="3" id="KW-0521">NADP</keyword>
<keyword evidence="5" id="KW-0783">Tetrahydrobiopterin biosynthesis</keyword>
<proteinExistence type="inferred from homology"/>
<dbReference type="AlphaFoldDB" id="A0AAN9W436"/>
<comment type="subunit">
    <text evidence="2">Homodimer.</text>
</comment>
<evidence type="ECO:0000256" key="12">
    <source>
        <dbReference type="ARBA" id="ARBA00047536"/>
    </source>
</evidence>
<dbReference type="GO" id="GO:0005737">
    <property type="term" value="C:cytoplasm"/>
    <property type="evidence" value="ECO:0007669"/>
    <property type="project" value="TreeGrafter"/>
</dbReference>
<accession>A0AAN9W436</accession>
<dbReference type="InterPro" id="IPR036291">
    <property type="entry name" value="NAD(P)-bd_dom_sf"/>
</dbReference>
<dbReference type="Proteomes" id="UP001378592">
    <property type="component" value="Unassembled WGS sequence"/>
</dbReference>
<dbReference type="EMBL" id="JAZDUA010000015">
    <property type="protein sequence ID" value="KAK7873320.1"/>
    <property type="molecule type" value="Genomic_DNA"/>
</dbReference>
<evidence type="ECO:0000256" key="9">
    <source>
        <dbReference type="ARBA" id="ARBA00041348"/>
    </source>
</evidence>
<dbReference type="GO" id="GO:0004155">
    <property type="term" value="F:6,7-dihydropteridine reductase activity"/>
    <property type="evidence" value="ECO:0007669"/>
    <property type="project" value="UniProtKB-EC"/>
</dbReference>
<evidence type="ECO:0000256" key="11">
    <source>
        <dbReference type="ARBA" id="ARBA00047429"/>
    </source>
</evidence>
<dbReference type="GO" id="GO:0006559">
    <property type="term" value="P:L-phenylalanine catabolic process"/>
    <property type="evidence" value="ECO:0007669"/>
    <property type="project" value="TreeGrafter"/>
</dbReference>